<evidence type="ECO:0000313" key="4">
    <source>
        <dbReference type="Proteomes" id="UP000430670"/>
    </source>
</evidence>
<dbReference type="AlphaFoldDB" id="A0A6I3SSA4"/>
<keyword evidence="2" id="KW-0812">Transmembrane</keyword>
<keyword evidence="2" id="KW-1133">Transmembrane helix</keyword>
<feature type="transmembrane region" description="Helical" evidence="2">
    <location>
        <begin position="83"/>
        <end position="103"/>
    </location>
</feature>
<dbReference type="EMBL" id="WNKU01000045">
    <property type="protein sequence ID" value="MTV50917.1"/>
    <property type="molecule type" value="Genomic_DNA"/>
</dbReference>
<feature type="transmembrane region" description="Helical" evidence="2">
    <location>
        <begin position="25"/>
        <end position="46"/>
    </location>
</feature>
<evidence type="ECO:0000256" key="2">
    <source>
        <dbReference type="SAM" id="Phobius"/>
    </source>
</evidence>
<evidence type="ECO:0000256" key="1">
    <source>
        <dbReference type="SAM" id="MobiDB-lite"/>
    </source>
</evidence>
<keyword evidence="2" id="KW-0472">Membrane</keyword>
<feature type="compositionally biased region" description="Basic and acidic residues" evidence="1">
    <location>
        <begin position="199"/>
        <end position="210"/>
    </location>
</feature>
<feature type="region of interest" description="Disordered" evidence="1">
    <location>
        <begin position="187"/>
        <end position="210"/>
    </location>
</feature>
<proteinExistence type="predicted"/>
<evidence type="ECO:0000313" key="3">
    <source>
        <dbReference type="EMBL" id="MTV50917.1"/>
    </source>
</evidence>
<name>A0A6I3SSA4_HELMO</name>
<protein>
    <submittedName>
        <fullName evidence="3">Uncharacterized protein</fullName>
    </submittedName>
</protein>
<organism evidence="3 4">
    <name type="scientific">Heliobacterium mobile</name>
    <name type="common">Heliobacillus mobilis</name>
    <dbReference type="NCBI Taxonomy" id="28064"/>
    <lineage>
        <taxon>Bacteria</taxon>
        <taxon>Bacillati</taxon>
        <taxon>Bacillota</taxon>
        <taxon>Clostridia</taxon>
        <taxon>Eubacteriales</taxon>
        <taxon>Heliobacteriaceae</taxon>
        <taxon>Heliobacterium</taxon>
    </lineage>
</organism>
<feature type="transmembrane region" description="Helical" evidence="2">
    <location>
        <begin position="53"/>
        <end position="71"/>
    </location>
</feature>
<dbReference type="OrthoDB" id="1679483at2"/>
<accession>A0A6I3SSA4</accession>
<feature type="transmembrane region" description="Helical" evidence="2">
    <location>
        <begin position="147"/>
        <end position="171"/>
    </location>
</feature>
<gene>
    <name evidence="3" type="ORF">GJ688_18530</name>
</gene>
<keyword evidence="4" id="KW-1185">Reference proteome</keyword>
<reference evidence="3 4" key="1">
    <citation type="submission" date="2019-11" db="EMBL/GenBank/DDBJ databases">
        <title>Whole-genome sequence of a the green, strictly anaerobic photosynthetic bacterium Heliobacillus mobilis DSM 6151.</title>
        <authorList>
            <person name="Kyndt J.A."/>
            <person name="Meyer T.E."/>
        </authorList>
    </citation>
    <scope>NUCLEOTIDE SEQUENCE [LARGE SCALE GENOMIC DNA]</scope>
    <source>
        <strain evidence="3 4">DSM 6151</strain>
    </source>
</reference>
<dbReference type="Proteomes" id="UP000430670">
    <property type="component" value="Unassembled WGS sequence"/>
</dbReference>
<feature type="transmembrane region" description="Helical" evidence="2">
    <location>
        <begin position="115"/>
        <end position="135"/>
    </location>
</feature>
<comment type="caution">
    <text evidence="3">The sequence shown here is derived from an EMBL/GenBank/DDBJ whole genome shotgun (WGS) entry which is preliminary data.</text>
</comment>
<sequence length="210" mass="24404">MISQANATLHSLMFTKWFTEELLSWQWWGIIGFLTFSYILCFTLMNKKRLTETILFGSLVSVFAVVMDVILSNMNAFLYNVNLVPMIPSIFIYDITALPMYFMLIFQHATLWKKYSIWITLASAIMGFIFTPLMVKLGYLQFIWWNYFLAFLVIAFIGFLAKAVMSLIFYVEESYRAEQKISFSQATVPQPAMRPSGVRNDRRSSDSEDS</sequence>